<keyword evidence="3" id="KW-1185">Reference proteome</keyword>
<feature type="compositionally biased region" description="Basic residues" evidence="1">
    <location>
        <begin position="13"/>
        <end position="23"/>
    </location>
</feature>
<proteinExistence type="predicted"/>
<organism evidence="2 3">
    <name type="scientific">Papilio machaon</name>
    <name type="common">Old World swallowtail butterfly</name>
    <dbReference type="NCBI Taxonomy" id="76193"/>
    <lineage>
        <taxon>Eukaryota</taxon>
        <taxon>Metazoa</taxon>
        <taxon>Ecdysozoa</taxon>
        <taxon>Arthropoda</taxon>
        <taxon>Hexapoda</taxon>
        <taxon>Insecta</taxon>
        <taxon>Pterygota</taxon>
        <taxon>Neoptera</taxon>
        <taxon>Endopterygota</taxon>
        <taxon>Lepidoptera</taxon>
        <taxon>Glossata</taxon>
        <taxon>Ditrysia</taxon>
        <taxon>Papilionoidea</taxon>
        <taxon>Papilionidae</taxon>
        <taxon>Papilioninae</taxon>
        <taxon>Papilio</taxon>
    </lineage>
</organism>
<evidence type="ECO:0000313" key="2">
    <source>
        <dbReference type="EMBL" id="KPJ15462.1"/>
    </source>
</evidence>
<name>A0A194RCW4_PAPMA</name>
<reference evidence="2 3" key="1">
    <citation type="journal article" date="2015" name="Nat. Commun.">
        <title>Outbred genome sequencing and CRISPR/Cas9 gene editing in butterflies.</title>
        <authorList>
            <person name="Li X."/>
            <person name="Fan D."/>
            <person name="Zhang W."/>
            <person name="Liu G."/>
            <person name="Zhang L."/>
            <person name="Zhao L."/>
            <person name="Fang X."/>
            <person name="Chen L."/>
            <person name="Dong Y."/>
            <person name="Chen Y."/>
            <person name="Ding Y."/>
            <person name="Zhao R."/>
            <person name="Feng M."/>
            <person name="Zhu Y."/>
            <person name="Feng Y."/>
            <person name="Jiang X."/>
            <person name="Zhu D."/>
            <person name="Xiang H."/>
            <person name="Feng X."/>
            <person name="Li S."/>
            <person name="Wang J."/>
            <person name="Zhang G."/>
            <person name="Kronforst M.R."/>
            <person name="Wang W."/>
        </authorList>
    </citation>
    <scope>NUCLEOTIDE SEQUENCE [LARGE SCALE GENOMIC DNA]</scope>
    <source>
        <strain evidence="2">Ya'a_city_454_Pm</strain>
        <tissue evidence="2">Whole body</tissue>
    </source>
</reference>
<accession>A0A194RCW4</accession>
<dbReference type="InParanoid" id="A0A194RCW4"/>
<evidence type="ECO:0000256" key="1">
    <source>
        <dbReference type="SAM" id="MobiDB-lite"/>
    </source>
</evidence>
<sequence length="74" mass="8107">MRAWARGRPAHIGPHHAPPHHAPRTTPPPPHLAAPPTTTYNKVLHISSEIIKKDFLVALTLDKELAPTQLSSSK</sequence>
<protein>
    <submittedName>
        <fullName evidence="2">Uncharacterized protein</fullName>
    </submittedName>
</protein>
<dbReference type="EMBL" id="KQ460367">
    <property type="protein sequence ID" value="KPJ15462.1"/>
    <property type="molecule type" value="Genomic_DNA"/>
</dbReference>
<evidence type="ECO:0000313" key="3">
    <source>
        <dbReference type="Proteomes" id="UP000053240"/>
    </source>
</evidence>
<dbReference type="Proteomes" id="UP000053240">
    <property type="component" value="Unassembled WGS sequence"/>
</dbReference>
<dbReference type="AlphaFoldDB" id="A0A194RCW4"/>
<gene>
    <name evidence="2" type="ORF">RR48_09391</name>
</gene>
<feature type="region of interest" description="Disordered" evidence="1">
    <location>
        <begin position="1"/>
        <end position="37"/>
    </location>
</feature>